<dbReference type="AlphaFoldDB" id="A0A060RAM4"/>
<dbReference type="STRING" id="1433126.BN938_2620"/>
<feature type="region of interest" description="Disordered" evidence="1">
    <location>
        <begin position="55"/>
        <end position="78"/>
    </location>
</feature>
<dbReference type="InterPro" id="IPR003346">
    <property type="entry name" value="Transposase_20"/>
</dbReference>
<organism evidence="3 4">
    <name type="scientific">Mucinivorans hirudinis</name>
    <dbReference type="NCBI Taxonomy" id="1433126"/>
    <lineage>
        <taxon>Bacteria</taxon>
        <taxon>Pseudomonadati</taxon>
        <taxon>Bacteroidota</taxon>
        <taxon>Bacteroidia</taxon>
        <taxon>Bacteroidales</taxon>
        <taxon>Rikenellaceae</taxon>
        <taxon>Mucinivorans</taxon>
    </lineage>
</organism>
<dbReference type="Pfam" id="PF02371">
    <property type="entry name" value="Transposase_20"/>
    <property type="match status" value="1"/>
</dbReference>
<gene>
    <name evidence="3" type="ORF">BN938_2620</name>
</gene>
<dbReference type="Proteomes" id="UP000027616">
    <property type="component" value="Chromosome I"/>
</dbReference>
<dbReference type="HOGENOM" id="CLU_2618148_0_0_10"/>
<proteinExistence type="predicted"/>
<evidence type="ECO:0000313" key="4">
    <source>
        <dbReference type="Proteomes" id="UP000027616"/>
    </source>
</evidence>
<dbReference type="KEGG" id="rbc:BN938_2620"/>
<evidence type="ECO:0000256" key="1">
    <source>
        <dbReference type="SAM" id="MobiDB-lite"/>
    </source>
</evidence>
<evidence type="ECO:0000313" key="3">
    <source>
        <dbReference type="EMBL" id="CDN32690.1"/>
    </source>
</evidence>
<dbReference type="GO" id="GO:0003677">
    <property type="term" value="F:DNA binding"/>
    <property type="evidence" value="ECO:0007669"/>
    <property type="project" value="InterPro"/>
</dbReference>
<feature type="domain" description="Transposase IS116/IS110/IS902 C-terminal" evidence="2">
    <location>
        <begin position="47"/>
        <end position="76"/>
    </location>
</feature>
<accession>A0A060RAM4</accession>
<name>A0A060RAM4_9BACT</name>
<evidence type="ECO:0000259" key="2">
    <source>
        <dbReference type="Pfam" id="PF02371"/>
    </source>
</evidence>
<protein>
    <submittedName>
        <fullName evidence="3">Mobile element protein</fullName>
    </submittedName>
</protein>
<reference evidence="3 4" key="1">
    <citation type="journal article" date="2015" name="Genome Announc.">
        <title>Complete Genome Sequence of the Novel Leech Symbiont Mucinivorans hirudinis M3T.</title>
        <authorList>
            <person name="Nelson M.C."/>
            <person name="Bomar L."/>
            <person name="Graf J."/>
        </authorList>
    </citation>
    <scope>NUCLEOTIDE SEQUENCE [LARGE SCALE GENOMIC DNA]</scope>
    <source>
        <strain evidence="4">M3</strain>
    </source>
</reference>
<keyword evidence="4" id="KW-1185">Reference proteome</keyword>
<sequence length="78" mass="9249">MFHFVALKGNEMKQTLKQQLTITREQRNKYYLKQIQKLSEEREVLYMERFPDENHLSSYCGVSPGNNESAGKKKVQRP</sequence>
<dbReference type="GO" id="GO:0004803">
    <property type="term" value="F:transposase activity"/>
    <property type="evidence" value="ECO:0007669"/>
    <property type="project" value="InterPro"/>
</dbReference>
<dbReference type="GO" id="GO:0006313">
    <property type="term" value="P:DNA transposition"/>
    <property type="evidence" value="ECO:0007669"/>
    <property type="project" value="InterPro"/>
</dbReference>
<dbReference type="EMBL" id="HG934468">
    <property type="protein sequence ID" value="CDN32690.1"/>
    <property type="molecule type" value="Genomic_DNA"/>
</dbReference>